<accession>A0A1T4RX33</accession>
<reference evidence="3" key="1">
    <citation type="submission" date="2017-02" db="EMBL/GenBank/DDBJ databases">
        <authorList>
            <person name="Varghese N."/>
            <person name="Submissions S."/>
        </authorList>
    </citation>
    <scope>NUCLEOTIDE SEQUENCE [LARGE SCALE GENOMIC DNA]</scope>
    <source>
        <strain evidence="3">ATCC BAA-34</strain>
    </source>
</reference>
<protein>
    <submittedName>
        <fullName evidence="2">HD domain-containing protein</fullName>
    </submittedName>
</protein>
<gene>
    <name evidence="2" type="ORF">SAMN02745119_03108</name>
</gene>
<dbReference type="STRING" id="115783.SAMN02745119_03108"/>
<keyword evidence="3" id="KW-1185">Reference proteome</keyword>
<dbReference type="Pfam" id="PF01966">
    <property type="entry name" value="HD"/>
    <property type="match status" value="1"/>
</dbReference>
<dbReference type="CDD" id="cd00077">
    <property type="entry name" value="HDc"/>
    <property type="match status" value="1"/>
</dbReference>
<feature type="domain" description="HD" evidence="1">
    <location>
        <begin position="34"/>
        <end position="152"/>
    </location>
</feature>
<dbReference type="Gene3D" id="1.10.3210.10">
    <property type="entry name" value="Hypothetical protein af1432"/>
    <property type="match status" value="1"/>
</dbReference>
<dbReference type="EMBL" id="FUWR01000026">
    <property type="protein sequence ID" value="SKA20141.1"/>
    <property type="molecule type" value="Genomic_DNA"/>
</dbReference>
<evidence type="ECO:0000259" key="1">
    <source>
        <dbReference type="PROSITE" id="PS51831"/>
    </source>
</evidence>
<dbReference type="Proteomes" id="UP000190102">
    <property type="component" value="Unassembled WGS sequence"/>
</dbReference>
<dbReference type="RefSeq" id="WP_078791328.1">
    <property type="nucleotide sequence ID" value="NZ_FUWR01000026.1"/>
</dbReference>
<dbReference type="InterPro" id="IPR003607">
    <property type="entry name" value="HD/PDEase_dom"/>
</dbReference>
<dbReference type="InterPro" id="IPR006674">
    <property type="entry name" value="HD_domain"/>
</dbReference>
<name>A0A1T4RX33_9BACT</name>
<dbReference type="PROSITE" id="PS51831">
    <property type="entry name" value="HD"/>
    <property type="match status" value="1"/>
</dbReference>
<dbReference type="AlphaFoldDB" id="A0A1T4RX33"/>
<dbReference type="SUPFAM" id="SSF109604">
    <property type="entry name" value="HD-domain/PDEase-like"/>
    <property type="match status" value="1"/>
</dbReference>
<organism evidence="2 3">
    <name type="scientific">Trichlorobacter thiogenes</name>
    <dbReference type="NCBI Taxonomy" id="115783"/>
    <lineage>
        <taxon>Bacteria</taxon>
        <taxon>Pseudomonadati</taxon>
        <taxon>Thermodesulfobacteriota</taxon>
        <taxon>Desulfuromonadia</taxon>
        <taxon>Geobacterales</taxon>
        <taxon>Geobacteraceae</taxon>
        <taxon>Trichlorobacter</taxon>
    </lineage>
</organism>
<evidence type="ECO:0000313" key="3">
    <source>
        <dbReference type="Proteomes" id="UP000190102"/>
    </source>
</evidence>
<dbReference type="OrthoDB" id="9797344at2"/>
<sequence>MQVADLHQLQQWFDRYVASFEDLDPEGLRNIRLKQEHTRQVVACMEALAAGEGLNEADTLLASAVALLHDVGRFPQYRRWRTFRDSESDNHARLSVEVIRSETLLDHLPAEERLLIEEAVRFHNLLELPDQISSPTGRFIRLIRDADKLDIWRVFLEFYQLPESERASAVGLGFPDLPEVTQVCLDALAAGKIVKLDQARVLNDFKLLQISWVYDLNCATTRRLLLEREYLLKLAATLPDTPPIQQAVGRAVASLMARSDQA</sequence>
<evidence type="ECO:0000313" key="2">
    <source>
        <dbReference type="EMBL" id="SKA20141.1"/>
    </source>
</evidence>
<proteinExistence type="predicted"/>